<evidence type="ECO:0000256" key="2">
    <source>
        <dbReference type="ARBA" id="ARBA00023125"/>
    </source>
</evidence>
<gene>
    <name evidence="5" type="ORF">C7444_101174</name>
</gene>
<dbReference type="RefSeq" id="WP_110398925.1">
    <property type="nucleotide sequence ID" value="NZ_QJJS01000001.1"/>
</dbReference>
<evidence type="ECO:0000313" key="6">
    <source>
        <dbReference type="Proteomes" id="UP000247811"/>
    </source>
</evidence>
<evidence type="ECO:0000259" key="4">
    <source>
        <dbReference type="PROSITE" id="PS51000"/>
    </source>
</evidence>
<keyword evidence="3" id="KW-0804">Transcription</keyword>
<dbReference type="InterPro" id="IPR001034">
    <property type="entry name" value="DeoR_HTH"/>
</dbReference>
<sequence length="276" mass="29208">MSTEPASPSAPPLAVVSLLPAQRRQRIVDFLRRHGAVTLAQLEQALEVSLSTLRRDLDGLAAEGMIDRTHGGALLRQQGYTAFEPDSVASSELSPREKRAIGAAAAATLQPHQSVIFDSGSTVLEAARAAVQRGIPFTAVTNDLAIAQVLGGSSQVQVHVLGGHLRPGSQTLVGDALIEAARAIQADVLLCGAHAITDGVITETSPEVAAVKRALMRAAVCRRLLADASKFRPRTFMQVATLAEVEEIICDEALAIEEAERIRTLGRRLTLVPVPA</sequence>
<dbReference type="EMBL" id="QJJS01000001">
    <property type="protein sequence ID" value="PXW99344.1"/>
    <property type="molecule type" value="Genomic_DNA"/>
</dbReference>
<keyword evidence="2" id="KW-0238">DNA-binding</keyword>
<dbReference type="SUPFAM" id="SSF46785">
    <property type="entry name" value="Winged helix' DNA-binding domain"/>
    <property type="match status" value="1"/>
</dbReference>
<dbReference type="OrthoDB" id="155998at2"/>
<evidence type="ECO:0000256" key="3">
    <source>
        <dbReference type="ARBA" id="ARBA00023163"/>
    </source>
</evidence>
<dbReference type="GO" id="GO:0003677">
    <property type="term" value="F:DNA binding"/>
    <property type="evidence" value="ECO:0007669"/>
    <property type="project" value="UniProtKB-KW"/>
</dbReference>
<protein>
    <submittedName>
        <fullName evidence="5">DeoR family transcriptional regulator</fullName>
    </submittedName>
</protein>
<dbReference type="InterPro" id="IPR036390">
    <property type="entry name" value="WH_DNA-bd_sf"/>
</dbReference>
<organism evidence="5 6">
    <name type="scientific">Sphaerotilus hippei</name>
    <dbReference type="NCBI Taxonomy" id="744406"/>
    <lineage>
        <taxon>Bacteria</taxon>
        <taxon>Pseudomonadati</taxon>
        <taxon>Pseudomonadota</taxon>
        <taxon>Betaproteobacteria</taxon>
        <taxon>Burkholderiales</taxon>
        <taxon>Sphaerotilaceae</taxon>
        <taxon>Sphaerotilus</taxon>
    </lineage>
</organism>
<dbReference type="SMART" id="SM00420">
    <property type="entry name" value="HTH_DEOR"/>
    <property type="match status" value="1"/>
</dbReference>
<proteinExistence type="predicted"/>
<dbReference type="PRINTS" id="PR00037">
    <property type="entry name" value="HTHLACR"/>
</dbReference>
<dbReference type="PROSITE" id="PS51000">
    <property type="entry name" value="HTH_DEOR_2"/>
    <property type="match status" value="1"/>
</dbReference>
<dbReference type="InterPro" id="IPR037171">
    <property type="entry name" value="NagB/RpiA_transferase-like"/>
</dbReference>
<dbReference type="SMART" id="SM01134">
    <property type="entry name" value="DeoRC"/>
    <property type="match status" value="1"/>
</dbReference>
<evidence type="ECO:0000313" key="5">
    <source>
        <dbReference type="EMBL" id="PXW99344.1"/>
    </source>
</evidence>
<accession>A0A318H5U9</accession>
<evidence type="ECO:0000256" key="1">
    <source>
        <dbReference type="ARBA" id="ARBA00023015"/>
    </source>
</evidence>
<dbReference type="PANTHER" id="PTHR30363">
    <property type="entry name" value="HTH-TYPE TRANSCRIPTIONAL REGULATOR SRLR-RELATED"/>
    <property type="match status" value="1"/>
</dbReference>
<dbReference type="SUPFAM" id="SSF100950">
    <property type="entry name" value="NagB/RpiA/CoA transferase-like"/>
    <property type="match status" value="1"/>
</dbReference>
<dbReference type="PANTHER" id="PTHR30363:SF44">
    <property type="entry name" value="AGA OPERON TRANSCRIPTIONAL REPRESSOR-RELATED"/>
    <property type="match status" value="1"/>
</dbReference>
<dbReference type="Pfam" id="PF08220">
    <property type="entry name" value="HTH_DeoR"/>
    <property type="match status" value="1"/>
</dbReference>
<dbReference type="Pfam" id="PF00455">
    <property type="entry name" value="DeoRC"/>
    <property type="match status" value="1"/>
</dbReference>
<dbReference type="InterPro" id="IPR036388">
    <property type="entry name" value="WH-like_DNA-bd_sf"/>
</dbReference>
<dbReference type="InterPro" id="IPR014036">
    <property type="entry name" value="DeoR-like_C"/>
</dbReference>
<name>A0A318H5U9_9BURK</name>
<keyword evidence="6" id="KW-1185">Reference proteome</keyword>
<feature type="domain" description="HTH deoR-type" evidence="4">
    <location>
        <begin position="20"/>
        <end position="75"/>
    </location>
</feature>
<dbReference type="Gene3D" id="1.10.10.10">
    <property type="entry name" value="Winged helix-like DNA-binding domain superfamily/Winged helix DNA-binding domain"/>
    <property type="match status" value="1"/>
</dbReference>
<dbReference type="PROSITE" id="PS00894">
    <property type="entry name" value="HTH_DEOR_1"/>
    <property type="match status" value="1"/>
</dbReference>
<dbReference type="GO" id="GO:0003700">
    <property type="term" value="F:DNA-binding transcription factor activity"/>
    <property type="evidence" value="ECO:0007669"/>
    <property type="project" value="InterPro"/>
</dbReference>
<dbReference type="Proteomes" id="UP000247811">
    <property type="component" value="Unassembled WGS sequence"/>
</dbReference>
<comment type="caution">
    <text evidence="5">The sequence shown here is derived from an EMBL/GenBank/DDBJ whole genome shotgun (WGS) entry which is preliminary data.</text>
</comment>
<dbReference type="AlphaFoldDB" id="A0A318H5U9"/>
<reference evidence="5 6" key="1">
    <citation type="submission" date="2018-05" db="EMBL/GenBank/DDBJ databases">
        <title>Genomic Encyclopedia of Type Strains, Phase IV (KMG-IV): sequencing the most valuable type-strain genomes for metagenomic binning, comparative biology and taxonomic classification.</title>
        <authorList>
            <person name="Goeker M."/>
        </authorList>
    </citation>
    <scope>NUCLEOTIDE SEQUENCE [LARGE SCALE GENOMIC DNA]</scope>
    <source>
        <strain evidence="5 6">DSM 566</strain>
    </source>
</reference>
<dbReference type="InterPro" id="IPR050313">
    <property type="entry name" value="Carb_Metab_HTH_regulators"/>
</dbReference>
<keyword evidence="1" id="KW-0805">Transcription regulation</keyword>
<dbReference type="InterPro" id="IPR018356">
    <property type="entry name" value="Tscrpt_reg_HTH_DeoR_CS"/>
</dbReference>